<keyword evidence="1" id="KW-1133">Transmembrane helix</keyword>
<evidence type="ECO:0000313" key="3">
    <source>
        <dbReference type="Proteomes" id="UP000010802"/>
    </source>
</evidence>
<evidence type="ECO:0000256" key="1">
    <source>
        <dbReference type="SAM" id="Phobius"/>
    </source>
</evidence>
<proteinExistence type="predicted"/>
<feature type="transmembrane region" description="Helical" evidence="1">
    <location>
        <begin position="20"/>
        <end position="45"/>
    </location>
</feature>
<keyword evidence="1" id="KW-0812">Transmembrane</keyword>
<accession>U4Q882</accession>
<name>U4Q882_TEPAE</name>
<protein>
    <submittedName>
        <fullName evidence="2">Uncharacterized protein</fullName>
    </submittedName>
</protein>
<evidence type="ECO:0000313" key="2">
    <source>
        <dbReference type="EMBL" id="CDI40451.1"/>
    </source>
</evidence>
<organism evidence="2 3">
    <name type="scientific">Tepidanaerobacter acetatoxydans (strain DSM 21804 / JCM 16047 / Re1)</name>
    <dbReference type="NCBI Taxonomy" id="1209989"/>
    <lineage>
        <taxon>Bacteria</taxon>
        <taxon>Bacillati</taxon>
        <taxon>Bacillota</taxon>
        <taxon>Clostridia</taxon>
        <taxon>Thermosediminibacterales</taxon>
        <taxon>Tepidanaerobacteraceae</taxon>
        <taxon>Tepidanaerobacter</taxon>
    </lineage>
</organism>
<dbReference type="eggNOG" id="COG4961">
    <property type="taxonomic scope" value="Bacteria"/>
</dbReference>
<dbReference type="Proteomes" id="UP000010802">
    <property type="component" value="Chromosome"/>
</dbReference>
<dbReference type="EMBL" id="HF563609">
    <property type="protein sequence ID" value="CDI40451.1"/>
    <property type="molecule type" value="Genomic_DNA"/>
</dbReference>
<dbReference type="STRING" id="1209989.TepRe1_0633"/>
<sequence>MVDMGKMAKKFLQKEDGNILLIFAGSMVLIAFFIGICLDVSMIYVKRNSMQNILQIIREERFTYQDTIRYSDNPALTTYHIAYSAAAENGFDGIVTVYFHEEDPEPNYRSYQVRILLTDECPFYFGRIFGLDTVPLNVSLDGGESYGEGSADVIWHSPLPVSNYNGAYTGIIGDMQVVYDGTDLPSDW</sequence>
<dbReference type="AlphaFoldDB" id="U4Q882"/>
<dbReference type="HOGENOM" id="CLU_1440408_0_0_9"/>
<reference evidence="3" key="1">
    <citation type="journal article" date="2013" name="Genome Announc.">
        <title>First genome sequence of a syntrophic acetate-oxidizing bacterium, Tepidanaerobacter acetatoxydans strain Re1.</title>
        <authorList>
            <person name="Manzoor S."/>
            <person name="Bongcam-Rudloff E."/>
            <person name="Schnurer A."/>
            <person name="Muller B."/>
        </authorList>
    </citation>
    <scope>NUCLEOTIDE SEQUENCE [LARGE SCALE GENOMIC DNA]</scope>
    <source>
        <strain evidence="3">Re1</strain>
    </source>
</reference>
<keyword evidence="1" id="KW-0472">Membrane</keyword>
<keyword evidence="3" id="KW-1185">Reference proteome</keyword>
<dbReference type="KEGG" id="tae:TepiRe1_0689"/>
<gene>
    <name evidence="2" type="ordered locus">TEPIRE1_0689</name>
</gene>